<evidence type="ECO:0000313" key="2">
    <source>
        <dbReference type="EMBL" id="AEI46749.1"/>
    </source>
</evidence>
<dbReference type="Proteomes" id="UP000000493">
    <property type="component" value="Chromosome"/>
</dbReference>
<dbReference type="GO" id="GO:0016706">
    <property type="term" value="F:2-oxoglutarate-dependent dioxygenase activity"/>
    <property type="evidence" value="ECO:0007669"/>
    <property type="project" value="UniProtKB-ARBA"/>
</dbReference>
<organism evidence="2 3">
    <name type="scientific">Runella slithyformis (strain ATCC 29530 / DSM 19594 / LMG 11500 / NCIMB 11436 / LSU 4)</name>
    <dbReference type="NCBI Taxonomy" id="761193"/>
    <lineage>
        <taxon>Bacteria</taxon>
        <taxon>Pseudomonadati</taxon>
        <taxon>Bacteroidota</taxon>
        <taxon>Cytophagia</taxon>
        <taxon>Cytophagales</taxon>
        <taxon>Spirosomataceae</taxon>
        <taxon>Runella</taxon>
    </lineage>
</organism>
<dbReference type="GO" id="GO:0005506">
    <property type="term" value="F:iron ion binding"/>
    <property type="evidence" value="ECO:0007669"/>
    <property type="project" value="UniProtKB-ARBA"/>
</dbReference>
<dbReference type="Pfam" id="PF05721">
    <property type="entry name" value="PhyH"/>
    <property type="match status" value="1"/>
</dbReference>
<keyword evidence="2" id="KW-0223">Dioxygenase</keyword>
<evidence type="ECO:0000313" key="3">
    <source>
        <dbReference type="Proteomes" id="UP000000493"/>
    </source>
</evidence>
<dbReference type="Gene3D" id="2.60.120.620">
    <property type="entry name" value="q2cbj1_9rhob like domain"/>
    <property type="match status" value="1"/>
</dbReference>
<dbReference type="PANTHER" id="PTHR20883:SF48">
    <property type="entry name" value="ECTOINE DIOXYGENASE"/>
    <property type="match status" value="1"/>
</dbReference>
<sequence length="270" mass="31001">MTPFKAQTFTLGETLTPEQIAFFNEYGFLHFKHFISKEVVALFLKEAKAVEENFFARSVDKINGVPLKFGQDLDGSRLIQRLCFTSQYSTVLQEYLRDPRIQSLAKLLGGNARIGENEKDGLVFNHYVRGENSKFTSMGWHTDSPRDLFLGQKINKMLNIGTHLDDCLQKNGGLKVLPGTHKQNIFQTLFRKKQFIDHNPDINEVGFDIEAGDLTVHDGDLWHRVEASPFVGEKSRRRVMYVPIVTGKYDPKHENSKTPLYQRFAKYVVK</sequence>
<reference evidence="2 3" key="2">
    <citation type="journal article" date="2012" name="Stand. Genomic Sci.">
        <title>Complete genome sequence of the aquatic bacterium Runella slithyformis type strain (LSU 4(T)).</title>
        <authorList>
            <person name="Copeland A."/>
            <person name="Zhang X."/>
            <person name="Misra M."/>
            <person name="Lapidus A."/>
            <person name="Nolan M."/>
            <person name="Lucas S."/>
            <person name="Deshpande S."/>
            <person name="Cheng J.F."/>
            <person name="Tapia R."/>
            <person name="Goodwin L.A."/>
            <person name="Pitluck S."/>
            <person name="Liolios K."/>
            <person name="Pagani I."/>
            <person name="Ivanova N."/>
            <person name="Mikhailova N."/>
            <person name="Pati A."/>
            <person name="Chen A."/>
            <person name="Palaniappan K."/>
            <person name="Land M."/>
            <person name="Hauser L."/>
            <person name="Pan C."/>
            <person name="Jeffries C.D."/>
            <person name="Detter J.C."/>
            <person name="Brambilla E.M."/>
            <person name="Rohde M."/>
            <person name="Djao O.D."/>
            <person name="Goker M."/>
            <person name="Sikorski J."/>
            <person name="Tindall B.J."/>
            <person name="Woyke T."/>
            <person name="Bristow J."/>
            <person name="Eisen J.A."/>
            <person name="Markowitz V."/>
            <person name="Hugenholtz P."/>
            <person name="Kyrpides N.C."/>
            <person name="Klenk H.P."/>
            <person name="Mavromatis K."/>
        </authorList>
    </citation>
    <scope>NUCLEOTIDE SEQUENCE [LARGE SCALE GENOMIC DNA]</scope>
    <source>
        <strain evidence="3">ATCC 29530 / DSM 19594 / LMG 11500 / NCIMB 11436 / LSU 4</strain>
    </source>
</reference>
<keyword evidence="3" id="KW-1185">Reference proteome</keyword>
<gene>
    <name evidence="2" type="ordered locus">Runsl_0297</name>
</gene>
<dbReference type="InterPro" id="IPR008775">
    <property type="entry name" value="Phytyl_CoA_dOase-like"/>
</dbReference>
<accession>A0A7U4E3Z4</accession>
<proteinExistence type="predicted"/>
<reference evidence="3" key="1">
    <citation type="submission" date="2011-06" db="EMBL/GenBank/DDBJ databases">
        <title>The complete genome of chromosome of Runella slithyformis DSM 19594.</title>
        <authorList>
            <consortium name="US DOE Joint Genome Institute (JGI-PGF)"/>
            <person name="Lucas S."/>
            <person name="Han J."/>
            <person name="Lapidus A."/>
            <person name="Bruce D."/>
            <person name="Goodwin L."/>
            <person name="Pitluck S."/>
            <person name="Peters L."/>
            <person name="Kyrpides N."/>
            <person name="Mavromatis K."/>
            <person name="Ivanova N."/>
            <person name="Ovchinnikova G."/>
            <person name="Zhang X."/>
            <person name="Misra M."/>
            <person name="Detter J.C."/>
            <person name="Tapia R."/>
            <person name="Han C."/>
            <person name="Land M."/>
            <person name="Hauser L."/>
            <person name="Markowitz V."/>
            <person name="Cheng J.-F."/>
            <person name="Hugenholtz P."/>
            <person name="Woyke T."/>
            <person name="Wu D."/>
            <person name="Tindall B."/>
            <person name="Faehrich R."/>
            <person name="Brambilla E."/>
            <person name="Klenk H.-P."/>
            <person name="Eisen J.A."/>
        </authorList>
    </citation>
    <scope>NUCLEOTIDE SEQUENCE [LARGE SCALE GENOMIC DNA]</scope>
    <source>
        <strain evidence="3">ATCC 29530 / DSM 19594 / LMG 11500 / NCIMB 11436 / LSU 4</strain>
    </source>
</reference>
<name>A0A7U4E3Z4_RUNSL</name>
<dbReference type="KEGG" id="rsi:Runsl_0297"/>
<protein>
    <submittedName>
        <fullName evidence="2">Phytanoyl-CoA dioxygenase</fullName>
    </submittedName>
</protein>
<dbReference type="AlphaFoldDB" id="A0A7U4E3Z4"/>
<dbReference type="EMBL" id="CP002859">
    <property type="protein sequence ID" value="AEI46749.1"/>
    <property type="molecule type" value="Genomic_DNA"/>
</dbReference>
<keyword evidence="2" id="KW-0560">Oxidoreductase</keyword>
<dbReference type="PANTHER" id="PTHR20883">
    <property type="entry name" value="PHYTANOYL-COA DIOXYGENASE DOMAIN CONTAINING 1"/>
    <property type="match status" value="1"/>
</dbReference>
<evidence type="ECO:0000256" key="1">
    <source>
        <dbReference type="ARBA" id="ARBA00001954"/>
    </source>
</evidence>
<dbReference type="RefSeq" id="WP_013926074.1">
    <property type="nucleotide sequence ID" value="NC_015703.1"/>
</dbReference>
<dbReference type="SUPFAM" id="SSF51197">
    <property type="entry name" value="Clavaminate synthase-like"/>
    <property type="match status" value="1"/>
</dbReference>
<comment type="cofactor">
    <cofactor evidence="1">
        <name>Fe(2+)</name>
        <dbReference type="ChEBI" id="CHEBI:29033"/>
    </cofactor>
</comment>